<reference evidence="2 3" key="1">
    <citation type="submission" date="2020-01" db="EMBL/GenBank/DDBJ databases">
        <title>Identification and distribution of gene clusters putatively required for synthesis of sphingolipid metabolism inhibitors in phylogenetically diverse species of the filamentous fungus Fusarium.</title>
        <authorList>
            <person name="Kim H.-S."/>
            <person name="Busman M."/>
            <person name="Brown D.W."/>
            <person name="Divon H."/>
            <person name="Uhlig S."/>
            <person name="Proctor R.H."/>
        </authorList>
    </citation>
    <scope>NUCLEOTIDE SEQUENCE [LARGE SCALE GENOMIC DNA]</scope>
    <source>
        <strain evidence="2 3">NRRL 20459</strain>
    </source>
</reference>
<dbReference type="InterPro" id="IPR000086">
    <property type="entry name" value="NUDIX_hydrolase_dom"/>
</dbReference>
<keyword evidence="3" id="KW-1185">Reference proteome</keyword>
<dbReference type="Proteomes" id="UP000554235">
    <property type="component" value="Unassembled WGS sequence"/>
</dbReference>
<dbReference type="AlphaFoldDB" id="A0A8H4LN70"/>
<evidence type="ECO:0000259" key="1">
    <source>
        <dbReference type="PROSITE" id="PS51462"/>
    </source>
</evidence>
<gene>
    <name evidence="2" type="ORF">FALBO_2205</name>
</gene>
<dbReference type="PANTHER" id="PTHR43736">
    <property type="entry name" value="ADP-RIBOSE PYROPHOSPHATASE"/>
    <property type="match status" value="1"/>
</dbReference>
<dbReference type="SUPFAM" id="SSF55811">
    <property type="entry name" value="Nudix"/>
    <property type="match status" value="1"/>
</dbReference>
<dbReference type="Pfam" id="PF00293">
    <property type="entry name" value="NUDIX"/>
    <property type="match status" value="1"/>
</dbReference>
<accession>A0A8H4LN70</accession>
<dbReference type="EMBL" id="JAADYS010000279">
    <property type="protein sequence ID" value="KAF4470884.1"/>
    <property type="molecule type" value="Genomic_DNA"/>
</dbReference>
<organism evidence="2 3">
    <name type="scientific">Fusarium albosuccineum</name>
    <dbReference type="NCBI Taxonomy" id="1237068"/>
    <lineage>
        <taxon>Eukaryota</taxon>
        <taxon>Fungi</taxon>
        <taxon>Dikarya</taxon>
        <taxon>Ascomycota</taxon>
        <taxon>Pezizomycotina</taxon>
        <taxon>Sordariomycetes</taxon>
        <taxon>Hypocreomycetidae</taxon>
        <taxon>Hypocreales</taxon>
        <taxon>Nectriaceae</taxon>
        <taxon>Fusarium</taxon>
        <taxon>Fusarium decemcellulare species complex</taxon>
    </lineage>
</organism>
<dbReference type="OrthoDB" id="276276at2759"/>
<feature type="domain" description="Nudix hydrolase" evidence="1">
    <location>
        <begin position="34"/>
        <end position="189"/>
    </location>
</feature>
<dbReference type="PANTHER" id="PTHR43736:SF1">
    <property type="entry name" value="DIHYDRONEOPTERIN TRIPHOSPHATE DIPHOSPHATASE"/>
    <property type="match status" value="1"/>
</dbReference>
<dbReference type="CDD" id="cd02883">
    <property type="entry name" value="NUDIX_Hydrolase"/>
    <property type="match status" value="1"/>
</dbReference>
<proteinExistence type="predicted"/>
<dbReference type="PROSITE" id="PS51462">
    <property type="entry name" value="NUDIX"/>
    <property type="match status" value="1"/>
</dbReference>
<evidence type="ECO:0000313" key="3">
    <source>
        <dbReference type="Proteomes" id="UP000554235"/>
    </source>
</evidence>
<evidence type="ECO:0000313" key="2">
    <source>
        <dbReference type="EMBL" id="KAF4470884.1"/>
    </source>
</evidence>
<dbReference type="Gene3D" id="3.90.79.10">
    <property type="entry name" value="Nucleoside Triphosphate Pyrophosphohydrolase"/>
    <property type="match status" value="1"/>
</dbReference>
<name>A0A8H4LN70_9HYPO</name>
<sequence>MPPSAPSPPISYTTSPTLHAFSSPRAAFIAANPPIHDLIVGAVVTNQQGRILLVRRAPHDSWPLQWEVPGGTVDDEDADFVAAVVRELWEETGLRARHVKSVVRLAPEEEPKTVDVLETGLEMLGDVLVFSIKEVIWGKLTAWVDVESCDTVTICDDEHVEFAWVTEEETRDRKFNDGRELDFVSEGVRRTVLEGFRLWKEEQEKGSE</sequence>
<protein>
    <submittedName>
        <fullName evidence="2">NUDIX domain</fullName>
    </submittedName>
</protein>
<dbReference type="InterPro" id="IPR015797">
    <property type="entry name" value="NUDIX_hydrolase-like_dom_sf"/>
</dbReference>
<comment type="caution">
    <text evidence="2">The sequence shown here is derived from an EMBL/GenBank/DDBJ whole genome shotgun (WGS) entry which is preliminary data.</text>
</comment>